<dbReference type="InterPro" id="IPR003616">
    <property type="entry name" value="Post-SET_dom"/>
</dbReference>
<dbReference type="eggNOG" id="KOG1082">
    <property type="taxonomic scope" value="Eukaryota"/>
</dbReference>
<accession>A7RFZ3</accession>
<evidence type="ECO:0000256" key="7">
    <source>
        <dbReference type="ARBA" id="ARBA00022833"/>
    </source>
</evidence>
<dbReference type="Gene3D" id="2.170.270.10">
    <property type="entry name" value="SET domain"/>
    <property type="match status" value="1"/>
</dbReference>
<evidence type="ECO:0000256" key="3">
    <source>
        <dbReference type="ARBA" id="ARBA00022603"/>
    </source>
</evidence>
<evidence type="ECO:0000256" key="5">
    <source>
        <dbReference type="ARBA" id="ARBA00022691"/>
    </source>
</evidence>
<feature type="domain" description="Post-SET" evidence="9">
    <location>
        <begin position="228"/>
        <end position="244"/>
    </location>
</feature>
<evidence type="ECO:0000259" key="8">
    <source>
        <dbReference type="PROSITE" id="PS50280"/>
    </source>
</evidence>
<dbReference type="InParanoid" id="A7RFZ3"/>
<dbReference type="GO" id="GO:0032259">
    <property type="term" value="P:methylation"/>
    <property type="evidence" value="ECO:0007669"/>
    <property type="project" value="UniProtKB-KW"/>
</dbReference>
<feature type="domain" description="SET" evidence="8">
    <location>
        <begin position="88"/>
        <end position="211"/>
    </location>
</feature>
<dbReference type="InterPro" id="IPR046341">
    <property type="entry name" value="SET_dom_sf"/>
</dbReference>
<dbReference type="PROSITE" id="PS50868">
    <property type="entry name" value="POST_SET"/>
    <property type="match status" value="1"/>
</dbReference>
<dbReference type="PROSITE" id="PS50280">
    <property type="entry name" value="SET"/>
    <property type="match status" value="1"/>
</dbReference>
<evidence type="ECO:0000313" key="10">
    <source>
        <dbReference type="EMBL" id="EDO49808.1"/>
    </source>
</evidence>
<dbReference type="OMA" id="VDSMVPK"/>
<dbReference type="GO" id="GO:0046872">
    <property type="term" value="F:metal ion binding"/>
    <property type="evidence" value="ECO:0007669"/>
    <property type="project" value="UniProtKB-KW"/>
</dbReference>
<dbReference type="PANTHER" id="PTHR46223">
    <property type="entry name" value="HISTONE-LYSINE N-METHYLTRANSFERASE SUV39H"/>
    <property type="match status" value="1"/>
</dbReference>
<dbReference type="KEGG" id="nve:5522104"/>
<reference evidence="10 11" key="1">
    <citation type="journal article" date="2007" name="Science">
        <title>Sea anemone genome reveals ancestral eumetazoan gene repertoire and genomic organization.</title>
        <authorList>
            <person name="Putnam N.H."/>
            <person name="Srivastava M."/>
            <person name="Hellsten U."/>
            <person name="Dirks B."/>
            <person name="Chapman J."/>
            <person name="Salamov A."/>
            <person name="Terry A."/>
            <person name="Shapiro H."/>
            <person name="Lindquist E."/>
            <person name="Kapitonov V.V."/>
            <person name="Jurka J."/>
            <person name="Genikhovich G."/>
            <person name="Grigoriev I.V."/>
            <person name="Lucas S.M."/>
            <person name="Steele R.E."/>
            <person name="Finnerty J.R."/>
            <person name="Technau U."/>
            <person name="Martindale M.Q."/>
            <person name="Rokhsar D.S."/>
        </authorList>
    </citation>
    <scope>NUCLEOTIDE SEQUENCE [LARGE SCALE GENOMIC DNA]</scope>
    <source>
        <strain evidence="11">CH2 X CH6</strain>
    </source>
</reference>
<gene>
    <name evidence="10" type="ORF">NEMVEDRAFT_v1g80162</name>
</gene>
<dbReference type="Proteomes" id="UP000001593">
    <property type="component" value="Unassembled WGS sequence"/>
</dbReference>
<comment type="subcellular location">
    <subcellularLocation>
        <location evidence="1">Chromosome</location>
    </subcellularLocation>
</comment>
<dbReference type="SUPFAM" id="SSF82199">
    <property type="entry name" value="SET domain"/>
    <property type="match status" value="1"/>
</dbReference>
<keyword evidence="3" id="KW-0489">Methyltransferase</keyword>
<keyword evidence="4" id="KW-0808">Transferase</keyword>
<sequence length="250" mass="27805">YITECIAGPGACIDIGKPFYPGCCCEECLVEECSCLVKYGSPYHKQDGKTLLTRTQHDGISQPIFECNSQCNCDLSCYTKLVQKLIQTRLEVFKSKHKLWGLRTLEHISQGQFICEYAGEVLSYKEAKKRTIEGKGRPNYIITVKEHISGGKILRTHVDPRIYGNAGRFINHSCDPNLVMVPVRVDSLIPKLALFASKDIFPNEELSFDYSGGRCGLPSSSCADDPALCLPCYCNSSNCTGFLPYEASLF</sequence>
<evidence type="ECO:0000256" key="1">
    <source>
        <dbReference type="ARBA" id="ARBA00004286"/>
    </source>
</evidence>
<dbReference type="AlphaFoldDB" id="A7RFZ3"/>
<keyword evidence="7" id="KW-0862">Zinc</keyword>
<dbReference type="PhylomeDB" id="A7RFZ3"/>
<dbReference type="Pfam" id="PF00856">
    <property type="entry name" value="SET"/>
    <property type="match status" value="1"/>
</dbReference>
<protein>
    <submittedName>
        <fullName evidence="10">Uncharacterized protein</fullName>
    </submittedName>
</protein>
<dbReference type="HOGENOM" id="CLU_020840_3_3_1"/>
<dbReference type="InterPro" id="IPR050973">
    <property type="entry name" value="H3K9_Histone-Lys_N-MTase"/>
</dbReference>
<name>A7RFZ3_NEMVE</name>
<dbReference type="SMART" id="SM00317">
    <property type="entry name" value="SET"/>
    <property type="match status" value="1"/>
</dbReference>
<evidence type="ECO:0000256" key="2">
    <source>
        <dbReference type="ARBA" id="ARBA00022454"/>
    </source>
</evidence>
<dbReference type="OrthoDB" id="616263at2759"/>
<evidence type="ECO:0000313" key="11">
    <source>
        <dbReference type="Proteomes" id="UP000001593"/>
    </source>
</evidence>
<dbReference type="PANTHER" id="PTHR46223:SF3">
    <property type="entry name" value="HISTONE-LYSINE N-METHYLTRANSFERASE SET-23"/>
    <property type="match status" value="1"/>
</dbReference>
<keyword evidence="5" id="KW-0949">S-adenosyl-L-methionine</keyword>
<proteinExistence type="predicted"/>
<evidence type="ECO:0000256" key="6">
    <source>
        <dbReference type="ARBA" id="ARBA00022723"/>
    </source>
</evidence>
<keyword evidence="2" id="KW-0158">Chromosome</keyword>
<dbReference type="InterPro" id="IPR001214">
    <property type="entry name" value="SET_dom"/>
</dbReference>
<keyword evidence="11" id="KW-1185">Reference proteome</keyword>
<keyword evidence="6" id="KW-0479">Metal-binding</keyword>
<feature type="non-terminal residue" evidence="10">
    <location>
        <position position="250"/>
    </location>
</feature>
<dbReference type="GO" id="GO:0008168">
    <property type="term" value="F:methyltransferase activity"/>
    <property type="evidence" value="ECO:0007669"/>
    <property type="project" value="UniProtKB-KW"/>
</dbReference>
<organism evidence="10 11">
    <name type="scientific">Nematostella vectensis</name>
    <name type="common">Starlet sea anemone</name>
    <dbReference type="NCBI Taxonomy" id="45351"/>
    <lineage>
        <taxon>Eukaryota</taxon>
        <taxon>Metazoa</taxon>
        <taxon>Cnidaria</taxon>
        <taxon>Anthozoa</taxon>
        <taxon>Hexacorallia</taxon>
        <taxon>Actiniaria</taxon>
        <taxon>Edwardsiidae</taxon>
        <taxon>Nematostella</taxon>
    </lineage>
</organism>
<dbReference type="GO" id="GO:0005694">
    <property type="term" value="C:chromosome"/>
    <property type="evidence" value="ECO:0007669"/>
    <property type="project" value="UniProtKB-SubCell"/>
</dbReference>
<evidence type="ECO:0000259" key="9">
    <source>
        <dbReference type="PROSITE" id="PS50868"/>
    </source>
</evidence>
<dbReference type="EMBL" id="DS469508">
    <property type="protein sequence ID" value="EDO49808.1"/>
    <property type="molecule type" value="Genomic_DNA"/>
</dbReference>
<evidence type="ECO:0000256" key="4">
    <source>
        <dbReference type="ARBA" id="ARBA00022679"/>
    </source>
</evidence>
<dbReference type="STRING" id="45351.A7RFZ3"/>